<feature type="region of interest" description="Disordered" evidence="4">
    <location>
        <begin position="270"/>
        <end position="296"/>
    </location>
</feature>
<organism evidence="7 8">
    <name type="scientific">Aquimarina addita</name>
    <dbReference type="NCBI Taxonomy" id="870485"/>
    <lineage>
        <taxon>Bacteria</taxon>
        <taxon>Pseudomonadati</taxon>
        <taxon>Bacteroidota</taxon>
        <taxon>Flavobacteriia</taxon>
        <taxon>Flavobacteriales</taxon>
        <taxon>Flavobacteriaceae</taxon>
        <taxon>Aquimarina</taxon>
    </lineage>
</organism>
<feature type="region of interest" description="Disordered" evidence="4">
    <location>
        <begin position="384"/>
        <end position="425"/>
    </location>
</feature>
<evidence type="ECO:0008006" key="9">
    <source>
        <dbReference type="Google" id="ProtNLM"/>
    </source>
</evidence>
<feature type="domain" description="SD-repeat containing protein B" evidence="5">
    <location>
        <begin position="706"/>
        <end position="762"/>
    </location>
</feature>
<feature type="region of interest" description="Disordered" evidence="4">
    <location>
        <begin position="548"/>
        <end position="588"/>
    </location>
</feature>
<dbReference type="InterPro" id="IPR033764">
    <property type="entry name" value="Sdr_B"/>
</dbReference>
<gene>
    <name evidence="7" type="ORF">GCM10022393_03180</name>
</gene>
<dbReference type="Pfam" id="PF17210">
    <property type="entry name" value="SdrD_B"/>
    <property type="match status" value="1"/>
</dbReference>
<reference evidence="8" key="1">
    <citation type="journal article" date="2019" name="Int. J. Syst. Evol. Microbiol.">
        <title>The Global Catalogue of Microorganisms (GCM) 10K type strain sequencing project: providing services to taxonomists for standard genome sequencing and annotation.</title>
        <authorList>
            <consortium name="The Broad Institute Genomics Platform"/>
            <consortium name="The Broad Institute Genome Sequencing Center for Infectious Disease"/>
            <person name="Wu L."/>
            <person name="Ma J."/>
        </authorList>
    </citation>
    <scope>NUCLEOTIDE SEQUENCE [LARGE SCALE GENOMIC DNA]</scope>
    <source>
        <strain evidence="8">JCM 17106</strain>
    </source>
</reference>
<evidence type="ECO:0000256" key="4">
    <source>
        <dbReference type="SAM" id="MobiDB-lite"/>
    </source>
</evidence>
<keyword evidence="3" id="KW-0732">Signal</keyword>
<evidence type="ECO:0000259" key="5">
    <source>
        <dbReference type="Pfam" id="PF17210"/>
    </source>
</evidence>
<evidence type="ECO:0000259" key="6">
    <source>
        <dbReference type="Pfam" id="PF24346"/>
    </source>
</evidence>
<dbReference type="Proteomes" id="UP001500459">
    <property type="component" value="Unassembled WGS sequence"/>
</dbReference>
<name>A0ABP7X8V0_9FLAO</name>
<evidence type="ECO:0000256" key="2">
    <source>
        <dbReference type="ARBA" id="ARBA00022525"/>
    </source>
</evidence>
<protein>
    <recommendedName>
        <fullName evidence="9">DUF11 domain-containing protein</fullName>
    </recommendedName>
</protein>
<dbReference type="EMBL" id="BAABCW010000001">
    <property type="protein sequence ID" value="GAA4107674.1"/>
    <property type="molecule type" value="Genomic_DNA"/>
</dbReference>
<dbReference type="InterPro" id="IPR026341">
    <property type="entry name" value="T9SS_type_B"/>
</dbReference>
<evidence type="ECO:0000313" key="8">
    <source>
        <dbReference type="Proteomes" id="UP001500459"/>
    </source>
</evidence>
<comment type="subcellular location">
    <subcellularLocation>
        <location evidence="1">Secreted</location>
    </subcellularLocation>
</comment>
<evidence type="ECO:0000256" key="1">
    <source>
        <dbReference type="ARBA" id="ARBA00004613"/>
    </source>
</evidence>
<dbReference type="Pfam" id="PF24346">
    <property type="entry name" value="DUF7507"/>
    <property type="match status" value="1"/>
</dbReference>
<keyword evidence="8" id="KW-1185">Reference proteome</keyword>
<dbReference type="InterPro" id="IPR055354">
    <property type="entry name" value="DUF7507"/>
</dbReference>
<feature type="compositionally biased region" description="Acidic residues" evidence="4">
    <location>
        <begin position="560"/>
        <end position="585"/>
    </location>
</feature>
<keyword evidence="2" id="KW-0964">Secreted</keyword>
<feature type="compositionally biased region" description="Acidic residues" evidence="4">
    <location>
        <begin position="399"/>
        <end position="415"/>
    </location>
</feature>
<dbReference type="Pfam" id="PF13585">
    <property type="entry name" value="CHU_C"/>
    <property type="match status" value="1"/>
</dbReference>
<feature type="domain" description="DUF7507" evidence="6">
    <location>
        <begin position="462"/>
        <end position="558"/>
    </location>
</feature>
<comment type="caution">
    <text evidence="7">The sequence shown here is derived from an EMBL/GenBank/DDBJ whole genome shotgun (WGS) entry which is preliminary data.</text>
</comment>
<evidence type="ECO:0000313" key="7">
    <source>
        <dbReference type="EMBL" id="GAA4107674.1"/>
    </source>
</evidence>
<dbReference type="NCBIfam" id="TIGR04131">
    <property type="entry name" value="Bac_Flav_CTERM"/>
    <property type="match status" value="1"/>
</dbReference>
<dbReference type="Gene3D" id="2.60.40.10">
    <property type="entry name" value="Immunoglobulins"/>
    <property type="match status" value="1"/>
</dbReference>
<accession>A0ABP7X8V0</accession>
<evidence type="ECO:0000256" key="3">
    <source>
        <dbReference type="ARBA" id="ARBA00022729"/>
    </source>
</evidence>
<proteinExistence type="predicted"/>
<sequence length="903" mass="93757">MDVDECNGGLLLSGTSPNFAIMDGQITSAVTTTTNGLAPINISAEEGGAALRSQWVVNSGTIGDTFSIQHDFNTPVSDVVISMPTLTTTSLRNVDAIIWSVNWVTSDPTATATFIDNNGLNATNSNVYDVTSTGTTPVYLASGLSNGFQFVMDNDGELFEATTPNMEGSNLINSFDFQITLPSNITSVTITALVQNNGNFSNEYMELDFSNAVFNSCDSDGDGIENQFDLDSDNDGIVDAIEAGGTDADGDGILDGGDADNDGLIDTVDNIDSGSGTGEVTGGTPLVIPDSESTPDGLPDYLDIDADGDGIPDNIEGQQSDGYVSPGTFTDIDGDGLNDVYDGDDGTTVGIDPIGASIDPENTDGTDTVDYLDTDSDNDGILDIAENGDTDNTPSGNDADADGLDDAFDDNDDSAIDGATVNDGLGSDDVVIDEVSLEDAYGDADNDFPGAGDVDYRDIADPELTLTKLATNVSGSGAVNDVITYTFSVENTGDTIISDITIDDPLTGSVDLPITPAILAPGEIGTATATYVITQANIDAGFVENSATVSGEVPGGDTGDPSDDIIDISDDGDETVDGPDADSDPTNDSTITLVPVGVIIAEDDTVTVDGINGGTSINVVDINDTLDGIGAMLGVDVEITDIVDPDTTDGVSLDPITGEVIVLAGTPLGTYTIEYTLCTIDSPVICDSATITIIVAEPETGIVTGTVYNDMNNNGMQDSNESGISGVEVLITDVNGQTQTVITNNDGEYAAVVPVGATIVDVDETTLPAGASQTEGTDPTTVDVIAGESTFEENNGFYTFDGEIIVYSGFSPNGDGINDTFTIGGLENFPNNTLRIYNRWGVLVFEEDGYQQSNSKPFDGISNARVTVGEKDGLPEGTYYYTLEYENATGAFKSKAGYLYINR</sequence>
<dbReference type="InterPro" id="IPR013783">
    <property type="entry name" value="Ig-like_fold"/>
</dbReference>